<dbReference type="InterPro" id="IPR051311">
    <property type="entry name" value="DedA_domain"/>
</dbReference>
<feature type="transmembrane region" description="Helical" evidence="1">
    <location>
        <begin position="153"/>
        <end position="175"/>
    </location>
</feature>
<evidence type="ECO:0000259" key="2">
    <source>
        <dbReference type="Pfam" id="PF09335"/>
    </source>
</evidence>
<gene>
    <name evidence="3" type="ORF">C7440_1941</name>
</gene>
<feature type="transmembrane region" description="Helical" evidence="1">
    <location>
        <begin position="12"/>
        <end position="36"/>
    </location>
</feature>
<organism evidence="3 4">
    <name type="scientific">Pusillimonas noertemannii</name>
    <dbReference type="NCBI Taxonomy" id="305977"/>
    <lineage>
        <taxon>Bacteria</taxon>
        <taxon>Pseudomonadati</taxon>
        <taxon>Pseudomonadota</taxon>
        <taxon>Betaproteobacteria</taxon>
        <taxon>Burkholderiales</taxon>
        <taxon>Alcaligenaceae</taxon>
        <taxon>Pusillimonas</taxon>
    </lineage>
</organism>
<keyword evidence="4" id="KW-1185">Reference proteome</keyword>
<dbReference type="OrthoDB" id="5419086at2"/>
<dbReference type="AlphaFoldDB" id="A0A2U1CNB6"/>
<dbReference type="PANTHER" id="PTHR42709:SF4">
    <property type="entry name" value="INNER MEMBRANE PROTEIN YQAA"/>
    <property type="match status" value="1"/>
</dbReference>
<feature type="transmembrane region" description="Helical" evidence="1">
    <location>
        <begin position="121"/>
        <end position="147"/>
    </location>
</feature>
<protein>
    <submittedName>
        <fullName evidence="3">Membrane protein YqaA with SNARE-associated domain</fullName>
    </submittedName>
</protein>
<dbReference type="Proteomes" id="UP000246145">
    <property type="component" value="Unassembled WGS sequence"/>
</dbReference>
<keyword evidence="1" id="KW-0472">Membrane</keyword>
<feature type="domain" description="VTT" evidence="2">
    <location>
        <begin position="56"/>
        <end position="168"/>
    </location>
</feature>
<sequence length="181" mass="20116">MEAWLRSSIHWLLAALALPRVGLSAIFIVSLVSATILPLGSEPAVFGYVKLSPDMFWPAVLVATLGNTLGGAVSYAMGLGAEKGYERWREKHGHGHADVEAQRRKSAGRWHRQISDWVHRFGPAALFFSWLPVVGDPLCVVAGWLKLPFWPSVFFMALGKFLRYLIMTAALLWFFPEAVHG</sequence>
<comment type="caution">
    <text evidence="3">The sequence shown here is derived from an EMBL/GenBank/DDBJ whole genome shotgun (WGS) entry which is preliminary data.</text>
</comment>
<evidence type="ECO:0000313" key="4">
    <source>
        <dbReference type="Proteomes" id="UP000246145"/>
    </source>
</evidence>
<dbReference type="Pfam" id="PF09335">
    <property type="entry name" value="VTT_dom"/>
    <property type="match status" value="1"/>
</dbReference>
<reference evidence="3 4" key="1">
    <citation type="submission" date="2018-04" db="EMBL/GenBank/DDBJ databases">
        <title>Genomic Encyclopedia of Type Strains, Phase IV (KMG-IV): sequencing the most valuable type-strain genomes for metagenomic binning, comparative biology and taxonomic classification.</title>
        <authorList>
            <person name="Goeker M."/>
        </authorList>
    </citation>
    <scope>NUCLEOTIDE SEQUENCE [LARGE SCALE GENOMIC DNA]</scope>
    <source>
        <strain evidence="3 4">DSM 10065</strain>
    </source>
</reference>
<dbReference type="RefSeq" id="WP_116518367.1">
    <property type="nucleotide sequence ID" value="NZ_JACCEX010000002.1"/>
</dbReference>
<proteinExistence type="predicted"/>
<dbReference type="EMBL" id="QEKO01000002">
    <property type="protein sequence ID" value="PVY62447.1"/>
    <property type="molecule type" value="Genomic_DNA"/>
</dbReference>
<evidence type="ECO:0000256" key="1">
    <source>
        <dbReference type="SAM" id="Phobius"/>
    </source>
</evidence>
<feature type="transmembrane region" description="Helical" evidence="1">
    <location>
        <begin position="56"/>
        <end position="81"/>
    </location>
</feature>
<accession>A0A2U1CNB6</accession>
<name>A0A2U1CNB6_9BURK</name>
<keyword evidence="1" id="KW-1133">Transmembrane helix</keyword>
<dbReference type="STRING" id="1231391.GCA_000308195_02528"/>
<dbReference type="InterPro" id="IPR032816">
    <property type="entry name" value="VTT_dom"/>
</dbReference>
<dbReference type="PANTHER" id="PTHR42709">
    <property type="entry name" value="ALKALINE PHOSPHATASE LIKE PROTEIN"/>
    <property type="match status" value="1"/>
</dbReference>
<evidence type="ECO:0000313" key="3">
    <source>
        <dbReference type="EMBL" id="PVY62447.1"/>
    </source>
</evidence>
<keyword evidence="1" id="KW-0812">Transmembrane</keyword>